<protein>
    <submittedName>
        <fullName evidence="1">p49</fullName>
    </submittedName>
</protein>
<dbReference type="EMBL" id="KR584663">
    <property type="protein sequence ID" value="AKN63287.1"/>
    <property type="molecule type" value="Genomic_DNA"/>
</dbReference>
<gene>
    <name evidence="1" type="ORF">AsGV013</name>
</gene>
<dbReference type="Proteomes" id="UP000232958">
    <property type="component" value="Segment"/>
</dbReference>
<evidence type="ECO:0000313" key="1">
    <source>
        <dbReference type="EMBL" id="AKN63287.1"/>
    </source>
</evidence>
<dbReference type="Pfam" id="PF04913">
    <property type="entry name" value="Baculo_Y142"/>
    <property type="match status" value="1"/>
</dbReference>
<accession>A0A0H4BFZ0</accession>
<proteinExistence type="predicted"/>
<evidence type="ECO:0000313" key="2">
    <source>
        <dbReference type="Proteomes" id="UP000232958"/>
    </source>
</evidence>
<reference evidence="1 2" key="1">
    <citation type="submission" date="2015-05" db="EMBL/GenBank/DDBJ databases">
        <title>Complete Sequence of an Agrotis segetum granulovirus isolate from Europe.</title>
        <authorList>
            <person name="Gueli Alletti G."/>
            <person name="Wennmann J.T."/>
            <person name="Jehle J.A."/>
        </authorList>
    </citation>
    <scope>NUCLEOTIDE SEQUENCE [LARGE SCALE GENOMIC DNA]</scope>
    <source>
        <strain evidence="1 2">DA</strain>
    </source>
</reference>
<dbReference type="OrthoDB" id="4896at10239"/>
<name>A0A0H4BFZ0_GVAS</name>
<organismHost>
    <name type="scientific">Agrotis segetum</name>
    <name type="common">Turnip moth</name>
    <dbReference type="NCBI Taxonomy" id="47767"/>
</organismHost>
<dbReference type="InterPro" id="IPR006997">
    <property type="entry name" value="Baculo_Y142"/>
</dbReference>
<keyword evidence="2" id="KW-1185">Reference proteome</keyword>
<sequence>MDSELLKHVFIATYFDLDQRDHLNSDVRRFLNEPSEEDVISYLDYLDRMQLKNIVVDKSADLFKYIKPQFKYVCEREYDLDIVKYNYSGVFLRKGAVVYATNLFVVDPSDTISFFITKFGIEKGYTSIEEKHVVCNGTDGVFFGRAYLDWLGLKVCSGNKYREDEHYRLYIIGEHMAQQFIQNNIGALEGSELRNFYKGTPLTYTKNAANIINQKSFVTDNMDVVFDNFAEEFDQNVDYIKFVQRDYIYDASNFPTDLLEELQQHYVSLTSVYKIINRFQKSSIPLVGKELVVDRYAVTKYKKMITTPDFVLPGRENNMHIFIPRDFIQLRHTLNAAFVPELGIVILAEHVFFGANRVLDFDPRRGDLYVFVKRKTTIDKDEVYYHIGGEFYLEETQFASNQIPVFVLVRIDNDLLVRDNLRTSRKLKDLNYNWVDNTILNLFVKK</sequence>
<organism evidence="1 2">
    <name type="scientific">Agrotis segetum granulosis virus</name>
    <name type="common">AsGV</name>
    <name type="synonym">Agrotis segetum granulovirus</name>
    <dbReference type="NCBI Taxonomy" id="10464"/>
    <lineage>
        <taxon>Viruses</taxon>
        <taxon>Viruses incertae sedis</taxon>
        <taxon>Naldaviricetes</taxon>
        <taxon>Lefavirales</taxon>
        <taxon>Baculoviridae</taxon>
        <taxon>Betabaculovirus</taxon>
        <taxon>Betabaculovirus agsegetum</taxon>
    </lineage>
</organism>